<dbReference type="Proteomes" id="UP000078396">
    <property type="component" value="Unassembled WGS sequence"/>
</dbReference>
<accession>A0A178LU54</accession>
<evidence type="ECO:0000313" key="2">
    <source>
        <dbReference type="Proteomes" id="UP000078396"/>
    </source>
</evidence>
<dbReference type="EMBL" id="LWCS01000032">
    <property type="protein sequence ID" value="OAN36792.1"/>
    <property type="molecule type" value="Genomic_DNA"/>
</dbReference>
<evidence type="ECO:0000313" key="1">
    <source>
        <dbReference type="EMBL" id="OAN36792.1"/>
    </source>
</evidence>
<reference evidence="1 2" key="1">
    <citation type="submission" date="2016-04" db="EMBL/GenBank/DDBJ databases">
        <title>Draft Genome Sequences of Staphylococcus capitis Strain H36, S. capitis Strain H65, S. cohnii Strain H62, S. hominis Strain H69, Mycobacterium iranicum Strain H39, Plantibacter sp. Strain H53, Pseudomonas oryzihabitans Strain H72, and Microbacterium sp. Strain H83, isolated from residential settings.</title>
        <authorList>
            <person name="Lymperopoulou D."/>
            <person name="Adams R.I."/>
            <person name="Lindow S."/>
            <person name="Coil D.A."/>
            <person name="Jospin G."/>
            <person name="Eisen J.A."/>
        </authorList>
    </citation>
    <scope>NUCLEOTIDE SEQUENCE [LARGE SCALE GENOMIC DNA]</scope>
    <source>
        <strain evidence="1 2">H39</strain>
    </source>
</reference>
<name>A0A178LU54_MYCIR</name>
<comment type="caution">
    <text evidence="1">The sequence shown here is derived from an EMBL/GenBank/DDBJ whole genome shotgun (WGS) entry which is preliminary data.</text>
</comment>
<organism evidence="1 2">
    <name type="scientific">Mycolicibacterium iranicum</name>
    <name type="common">Mycobacterium iranicum</name>
    <dbReference type="NCBI Taxonomy" id="912594"/>
    <lineage>
        <taxon>Bacteria</taxon>
        <taxon>Bacillati</taxon>
        <taxon>Actinomycetota</taxon>
        <taxon>Actinomycetes</taxon>
        <taxon>Mycobacteriales</taxon>
        <taxon>Mycobacteriaceae</taxon>
        <taxon>Mycolicibacterium</taxon>
    </lineage>
</organism>
<dbReference type="AlphaFoldDB" id="A0A178LU54"/>
<gene>
    <name evidence="1" type="ORF">A4X20_06245</name>
</gene>
<sequence length="98" mass="10414">MCGTDLGDQLASIGMATQHYNCIVTNVGIFAVQHFNDVTYGMAVSSDYFPDVSVTGDDAGGDFGQPLHLQSRRPRSPGVCAMNRADDARALASCQVTQ</sequence>
<protein>
    <submittedName>
        <fullName evidence="1">Uncharacterized protein</fullName>
    </submittedName>
</protein>
<proteinExistence type="predicted"/>